<dbReference type="AlphaFoldDB" id="A0A8H7ZZ67"/>
<evidence type="ECO:0000256" key="5">
    <source>
        <dbReference type="ARBA" id="ARBA00023053"/>
    </source>
</evidence>
<protein>
    <recommendedName>
        <fullName evidence="11">Cation/H+ exchanger transmembrane domain-containing protein</fullName>
    </recommendedName>
</protein>
<evidence type="ECO:0000259" key="11">
    <source>
        <dbReference type="Pfam" id="PF00999"/>
    </source>
</evidence>
<comment type="subcellular location">
    <subcellularLocation>
        <location evidence="1">Membrane</location>
        <topology evidence="1">Multi-pass membrane protein</topology>
    </subcellularLocation>
</comment>
<dbReference type="InterPro" id="IPR018422">
    <property type="entry name" value="Cation/H_exchanger_CPA1"/>
</dbReference>
<evidence type="ECO:0000256" key="9">
    <source>
        <dbReference type="SAM" id="MobiDB-lite"/>
    </source>
</evidence>
<dbReference type="Pfam" id="PF00999">
    <property type="entry name" value="Na_H_Exchanger"/>
    <property type="match status" value="1"/>
</dbReference>
<feature type="region of interest" description="Disordered" evidence="9">
    <location>
        <begin position="221"/>
        <end position="297"/>
    </location>
</feature>
<proteinExistence type="predicted"/>
<evidence type="ECO:0000256" key="8">
    <source>
        <dbReference type="ARBA" id="ARBA00023201"/>
    </source>
</evidence>
<evidence type="ECO:0000256" key="1">
    <source>
        <dbReference type="ARBA" id="ARBA00004141"/>
    </source>
</evidence>
<dbReference type="GO" id="GO:0005769">
    <property type="term" value="C:early endosome"/>
    <property type="evidence" value="ECO:0007669"/>
    <property type="project" value="TreeGrafter"/>
</dbReference>
<name>A0A8H7ZZ67_9FUNG</name>
<feature type="transmembrane region" description="Helical" evidence="10">
    <location>
        <begin position="6"/>
        <end position="21"/>
    </location>
</feature>
<accession>A0A8H7ZZ67</accession>
<feature type="domain" description="Cation/H+ exchanger transmembrane" evidence="11">
    <location>
        <begin position="3"/>
        <end position="85"/>
    </location>
</feature>
<keyword evidence="4 10" id="KW-1133">Transmembrane helix</keyword>
<evidence type="ECO:0000256" key="3">
    <source>
        <dbReference type="ARBA" id="ARBA00022692"/>
    </source>
</evidence>
<gene>
    <name evidence="12" type="ORF">BJ554DRAFT_5460</name>
</gene>
<keyword evidence="6" id="KW-0406">Ion transport</keyword>
<evidence type="ECO:0000313" key="13">
    <source>
        <dbReference type="Proteomes" id="UP000673691"/>
    </source>
</evidence>
<sequence>RFCSVFPLANIINLFTVTVLRRHQEVLNRSHQIMLFWAGLRGAVAFALAYNIEGANGPWLQTTILCVVVISVIGFGGTTSRMMKKLGIRTGVVESDYQSGSDDEEDERIRRPAGREGRLGRYVSASPHQLGASGRPEDEQSDATTTGDAVPPSFSDVQDTAASVDGGGLPLPTRFVRGKRHCDERHWFLAFDNKYIKPFLSVHSTSGERLVRWRLNSLTASSGEGAGRGSGVETPTMAGRWPLGYNDTANDQAQPSRGGHQSPRLRAMPASANISREPSAEMSARPTVAREGSLIDV</sequence>
<dbReference type="Proteomes" id="UP000673691">
    <property type="component" value="Unassembled WGS sequence"/>
</dbReference>
<keyword evidence="13" id="KW-1185">Reference proteome</keyword>
<keyword evidence="3 10" id="KW-0812">Transmembrane</keyword>
<reference evidence="12 13" key="1">
    <citation type="journal article" name="Sci. Rep.">
        <title>Genome-scale phylogenetic analyses confirm Olpidium as the closest living zoosporic fungus to the non-flagellated, terrestrial fungi.</title>
        <authorList>
            <person name="Chang Y."/>
            <person name="Rochon D."/>
            <person name="Sekimoto S."/>
            <person name="Wang Y."/>
            <person name="Chovatia M."/>
            <person name="Sandor L."/>
            <person name="Salamov A."/>
            <person name="Grigoriev I.V."/>
            <person name="Stajich J.E."/>
            <person name="Spatafora J.W."/>
        </authorList>
    </citation>
    <scope>NUCLEOTIDE SEQUENCE [LARGE SCALE GENOMIC DNA]</scope>
    <source>
        <strain evidence="12">S191</strain>
    </source>
</reference>
<dbReference type="GO" id="GO:0005770">
    <property type="term" value="C:late endosome"/>
    <property type="evidence" value="ECO:0007669"/>
    <property type="project" value="TreeGrafter"/>
</dbReference>
<evidence type="ECO:0000256" key="2">
    <source>
        <dbReference type="ARBA" id="ARBA00022448"/>
    </source>
</evidence>
<dbReference type="EMBL" id="JAEFCI010002435">
    <property type="protein sequence ID" value="KAG5462238.1"/>
    <property type="molecule type" value="Genomic_DNA"/>
</dbReference>
<dbReference type="GO" id="GO:0015385">
    <property type="term" value="F:sodium:proton antiporter activity"/>
    <property type="evidence" value="ECO:0007669"/>
    <property type="project" value="InterPro"/>
</dbReference>
<dbReference type="PANTHER" id="PTHR10110">
    <property type="entry name" value="SODIUM/HYDROGEN EXCHANGER"/>
    <property type="match status" value="1"/>
</dbReference>
<dbReference type="PANTHER" id="PTHR10110:SF187">
    <property type="entry name" value="SODIUM_HYDROGEN EXCHANGER"/>
    <property type="match status" value="1"/>
</dbReference>
<dbReference type="InterPro" id="IPR006153">
    <property type="entry name" value="Cation/H_exchanger_TM"/>
</dbReference>
<feature type="region of interest" description="Disordered" evidence="9">
    <location>
        <begin position="95"/>
        <end position="170"/>
    </location>
</feature>
<feature type="non-terminal residue" evidence="12">
    <location>
        <position position="1"/>
    </location>
</feature>
<dbReference type="OrthoDB" id="196264at2759"/>
<dbReference type="GO" id="GO:0000329">
    <property type="term" value="C:fungal-type vacuole membrane"/>
    <property type="evidence" value="ECO:0007669"/>
    <property type="project" value="TreeGrafter"/>
</dbReference>
<feature type="transmembrane region" description="Helical" evidence="10">
    <location>
        <begin position="33"/>
        <end position="52"/>
    </location>
</feature>
<keyword evidence="8" id="KW-0739">Sodium transport</keyword>
<evidence type="ECO:0000313" key="12">
    <source>
        <dbReference type="EMBL" id="KAG5462238.1"/>
    </source>
</evidence>
<evidence type="ECO:0000256" key="6">
    <source>
        <dbReference type="ARBA" id="ARBA00023065"/>
    </source>
</evidence>
<organism evidence="12 13">
    <name type="scientific">Olpidium bornovanus</name>
    <dbReference type="NCBI Taxonomy" id="278681"/>
    <lineage>
        <taxon>Eukaryota</taxon>
        <taxon>Fungi</taxon>
        <taxon>Fungi incertae sedis</taxon>
        <taxon>Olpidiomycota</taxon>
        <taxon>Olpidiomycotina</taxon>
        <taxon>Olpidiomycetes</taxon>
        <taxon>Olpidiales</taxon>
        <taxon>Olpidiaceae</taxon>
        <taxon>Olpidium</taxon>
    </lineage>
</organism>
<keyword evidence="2" id="KW-0813">Transport</keyword>
<dbReference type="GO" id="GO:0007035">
    <property type="term" value="P:vacuolar acidification"/>
    <property type="evidence" value="ECO:0007669"/>
    <property type="project" value="TreeGrafter"/>
</dbReference>
<evidence type="ECO:0000256" key="7">
    <source>
        <dbReference type="ARBA" id="ARBA00023136"/>
    </source>
</evidence>
<feature type="transmembrane region" description="Helical" evidence="10">
    <location>
        <begin position="58"/>
        <end position="79"/>
    </location>
</feature>
<evidence type="ECO:0000256" key="10">
    <source>
        <dbReference type="SAM" id="Phobius"/>
    </source>
</evidence>
<comment type="caution">
    <text evidence="12">The sequence shown here is derived from an EMBL/GenBank/DDBJ whole genome shotgun (WGS) entry which is preliminary data.</text>
</comment>
<feature type="compositionally biased region" description="Basic and acidic residues" evidence="9">
    <location>
        <begin position="107"/>
        <end position="119"/>
    </location>
</feature>
<keyword evidence="5" id="KW-0915">Sodium</keyword>
<keyword evidence="7 10" id="KW-0472">Membrane</keyword>
<evidence type="ECO:0000256" key="4">
    <source>
        <dbReference type="ARBA" id="ARBA00022989"/>
    </source>
</evidence>
<dbReference type="GO" id="GO:0015386">
    <property type="term" value="F:potassium:proton antiporter activity"/>
    <property type="evidence" value="ECO:0007669"/>
    <property type="project" value="TreeGrafter"/>
</dbReference>